<dbReference type="EMBL" id="JAQQWM010000002">
    <property type="protein sequence ID" value="KAK8077169.1"/>
    <property type="molecule type" value="Genomic_DNA"/>
</dbReference>
<proteinExistence type="predicted"/>
<comment type="caution">
    <text evidence="2">The sequence shown here is derived from an EMBL/GenBank/DDBJ whole genome shotgun (WGS) entry which is preliminary data.</text>
</comment>
<feature type="compositionally biased region" description="Basic and acidic residues" evidence="1">
    <location>
        <begin position="385"/>
        <end position="396"/>
    </location>
</feature>
<protein>
    <recommendedName>
        <fullName evidence="4">Fungal-type protein kinase domain-containing protein</fullName>
    </recommendedName>
</protein>
<evidence type="ECO:0000256" key="1">
    <source>
        <dbReference type="SAM" id="MobiDB-lite"/>
    </source>
</evidence>
<name>A0ABR1W0Z5_9PEZI</name>
<keyword evidence="3" id="KW-1185">Reference proteome</keyword>
<accession>A0ABR1W0Z5</accession>
<evidence type="ECO:0000313" key="2">
    <source>
        <dbReference type="EMBL" id="KAK8077169.1"/>
    </source>
</evidence>
<dbReference type="Proteomes" id="UP001446871">
    <property type="component" value="Unassembled WGS sequence"/>
</dbReference>
<evidence type="ECO:0000313" key="3">
    <source>
        <dbReference type="Proteomes" id="UP001446871"/>
    </source>
</evidence>
<evidence type="ECO:0008006" key="4">
    <source>
        <dbReference type="Google" id="ProtNLM"/>
    </source>
</evidence>
<organism evidence="2 3">
    <name type="scientific">Apiospora saccharicola</name>
    <dbReference type="NCBI Taxonomy" id="335842"/>
    <lineage>
        <taxon>Eukaryota</taxon>
        <taxon>Fungi</taxon>
        <taxon>Dikarya</taxon>
        <taxon>Ascomycota</taxon>
        <taxon>Pezizomycotina</taxon>
        <taxon>Sordariomycetes</taxon>
        <taxon>Xylariomycetidae</taxon>
        <taxon>Amphisphaeriales</taxon>
        <taxon>Apiosporaceae</taxon>
        <taxon>Apiospora</taxon>
    </lineage>
</organism>
<sequence length="424" mass="48409">MMTTLQRQTSNASVEEQGAAGVGYKVSDLLALRNPEMEYAKTSRSVSKNENWVLVSTDHIDRLDGFTNTNLDAMYEDLLNQAADLVPDDEDALRTAQRADYDVECEGDFGDRLRPWLEKNALYCINKTIKTLQDRLGASRKQYRLTRYGSLLYKNEGDDKGNHLKPDWAIVYPNGVDPEGIDLAGETKRPNMNPAILDRMREKPGDPIRGSKSAIQVLRQCATYAWLSRCRFHLVEKGENTFNTVLGVEYDYFPYRVEDLEQEQPTLCKAIWAQMMMAQNPQHCDVVPLSEMVSLSTWYKYTKDAHTYYIHHLSEVIRETLPGSVSTEKVVDIFKTTKDVFQRIARGVNVFKERASGNRHQVSQGRVEKAQSRAKSSGGRVKKRKDQEKLSDDHVEKKKRRSRGTCSAQVKGRTSWEVSTNYTT</sequence>
<gene>
    <name evidence="2" type="ORF">PG996_003339</name>
</gene>
<reference evidence="2 3" key="1">
    <citation type="submission" date="2023-01" db="EMBL/GenBank/DDBJ databases">
        <title>Analysis of 21 Apiospora genomes using comparative genomics revels a genus with tremendous synthesis potential of carbohydrate active enzymes and secondary metabolites.</title>
        <authorList>
            <person name="Sorensen T."/>
        </authorList>
    </citation>
    <scope>NUCLEOTIDE SEQUENCE [LARGE SCALE GENOMIC DNA]</scope>
    <source>
        <strain evidence="2 3">CBS 83171</strain>
    </source>
</reference>
<feature type="region of interest" description="Disordered" evidence="1">
    <location>
        <begin position="356"/>
        <end position="424"/>
    </location>
</feature>